<keyword evidence="1" id="KW-1185">Reference proteome</keyword>
<protein>
    <submittedName>
        <fullName evidence="2">Uncharacterized protein</fullName>
    </submittedName>
</protein>
<evidence type="ECO:0000313" key="1">
    <source>
        <dbReference type="Proteomes" id="UP000887572"/>
    </source>
</evidence>
<sequence length="126" mass="14445">MTKSRRVHGHPDIRGYIRIRTDNGYGISESHGYGRIMDMKNPLIRIYPLYIRGYPDMGFWKVLIQSSELAKDVAGAEPLLEQHQEHKDGDDAKELAASSLILKKLRMEEEAHPSAAKQCRRLMLNL</sequence>
<reference evidence="2" key="1">
    <citation type="submission" date="2022-11" db="UniProtKB">
        <authorList>
            <consortium name="WormBaseParasite"/>
        </authorList>
    </citation>
    <scope>IDENTIFICATION</scope>
</reference>
<evidence type="ECO:0000313" key="2">
    <source>
        <dbReference type="WBParaSite" id="Gr19_v10_g3830.t1"/>
    </source>
</evidence>
<dbReference type="WBParaSite" id="Gr19_v10_g3830.t1">
    <property type="protein sequence ID" value="Gr19_v10_g3830.t1"/>
    <property type="gene ID" value="Gr19_v10_g3830"/>
</dbReference>
<name>A0A914HTI7_GLORO</name>
<organism evidence="1 2">
    <name type="scientific">Globodera rostochiensis</name>
    <name type="common">Golden nematode worm</name>
    <name type="synonym">Heterodera rostochiensis</name>
    <dbReference type="NCBI Taxonomy" id="31243"/>
    <lineage>
        <taxon>Eukaryota</taxon>
        <taxon>Metazoa</taxon>
        <taxon>Ecdysozoa</taxon>
        <taxon>Nematoda</taxon>
        <taxon>Chromadorea</taxon>
        <taxon>Rhabditida</taxon>
        <taxon>Tylenchina</taxon>
        <taxon>Tylenchomorpha</taxon>
        <taxon>Tylenchoidea</taxon>
        <taxon>Heteroderidae</taxon>
        <taxon>Heteroderinae</taxon>
        <taxon>Globodera</taxon>
    </lineage>
</organism>
<dbReference type="Proteomes" id="UP000887572">
    <property type="component" value="Unplaced"/>
</dbReference>
<dbReference type="AlphaFoldDB" id="A0A914HTI7"/>
<proteinExistence type="predicted"/>
<accession>A0A914HTI7</accession>